<dbReference type="RefSeq" id="WP_037236886.1">
    <property type="nucleotide sequence ID" value="NZ_BAWF01000043.1"/>
</dbReference>
<dbReference type="PANTHER" id="PTHR36923">
    <property type="entry name" value="FERREDOXIN"/>
    <property type="match status" value="1"/>
</dbReference>
<evidence type="ECO:0000256" key="3">
    <source>
        <dbReference type="ARBA" id="ARBA00022723"/>
    </source>
</evidence>
<keyword evidence="6 8" id="KW-0411">Iron-sulfur</keyword>
<dbReference type="GO" id="GO:0005506">
    <property type="term" value="F:iron ion binding"/>
    <property type="evidence" value="ECO:0007669"/>
    <property type="project" value="UniProtKB-UniRule"/>
</dbReference>
<dbReference type="GO" id="GO:0009055">
    <property type="term" value="F:electron transfer activity"/>
    <property type="evidence" value="ECO:0007669"/>
    <property type="project" value="UniProtKB-UniRule"/>
</dbReference>
<keyword evidence="2 8" id="KW-0813">Transport</keyword>
<dbReference type="SUPFAM" id="SSF54862">
    <property type="entry name" value="4Fe-4S ferredoxins"/>
    <property type="match status" value="1"/>
</dbReference>
<dbReference type="Gene3D" id="3.30.70.20">
    <property type="match status" value="1"/>
</dbReference>
<evidence type="ECO:0000256" key="1">
    <source>
        <dbReference type="ARBA" id="ARBA00001927"/>
    </source>
</evidence>
<keyword evidence="7" id="KW-0003">3Fe-4S</keyword>
<dbReference type="Proteomes" id="UP000019491">
    <property type="component" value="Unassembled WGS sequence"/>
</dbReference>
<dbReference type="GO" id="GO:0051538">
    <property type="term" value="F:3 iron, 4 sulfur cluster binding"/>
    <property type="evidence" value="ECO:0007669"/>
    <property type="project" value="UniProtKB-KW"/>
</dbReference>
<keyword evidence="10" id="KW-1185">Reference proteome</keyword>
<sequence length="65" mass="6984">MAFRVSVDPQVCEGHGQCFIEAPNIFEMDDDGYAQAVSESVDDELAPKVEQAVRACPAGAVVITR</sequence>
<keyword evidence="4 8" id="KW-0249">Electron transport</keyword>
<dbReference type="InterPro" id="IPR001080">
    <property type="entry name" value="3Fe4S_ferredoxin"/>
</dbReference>
<protein>
    <recommendedName>
        <fullName evidence="8">Ferredoxin</fullName>
    </recommendedName>
</protein>
<dbReference type="PRINTS" id="PR00352">
    <property type="entry name" value="3FE4SFRDOXIN"/>
</dbReference>
<dbReference type="PANTHER" id="PTHR36923:SF3">
    <property type="entry name" value="FERREDOXIN"/>
    <property type="match status" value="1"/>
</dbReference>
<comment type="function">
    <text evidence="8">Ferredoxins are iron-sulfur proteins that transfer electrons in a wide variety of metabolic reactions.</text>
</comment>
<proteinExistence type="predicted"/>
<dbReference type="InterPro" id="IPR051269">
    <property type="entry name" value="Fe-S_cluster_ET"/>
</dbReference>
<comment type="caution">
    <text evidence="9">The sequence shown here is derived from an EMBL/GenBank/DDBJ whole genome shotgun (WGS) entry which is preliminary data.</text>
</comment>
<reference evidence="9 10" key="1">
    <citation type="submission" date="2014-02" db="EMBL/GenBank/DDBJ databases">
        <title>Whole genome shotgun sequence of Rhodococcus wratislaviensis NBRC 100605.</title>
        <authorList>
            <person name="Hosoyama A."/>
            <person name="Tsuchikane K."/>
            <person name="Yoshida I."/>
            <person name="Ohji S."/>
            <person name="Ichikawa N."/>
            <person name="Yamazoe A."/>
            <person name="Fujita N."/>
        </authorList>
    </citation>
    <scope>NUCLEOTIDE SEQUENCE [LARGE SCALE GENOMIC DNA]</scope>
    <source>
        <strain evidence="9 10">NBRC 100605</strain>
    </source>
</reference>
<accession>X0PWA0</accession>
<dbReference type="EMBL" id="BAWF01000043">
    <property type="protein sequence ID" value="GAF47624.1"/>
    <property type="molecule type" value="Genomic_DNA"/>
</dbReference>
<organism evidence="9 10">
    <name type="scientific">Rhodococcus wratislaviensis NBRC 100605</name>
    <dbReference type="NCBI Taxonomy" id="1219028"/>
    <lineage>
        <taxon>Bacteria</taxon>
        <taxon>Bacillati</taxon>
        <taxon>Actinomycetota</taxon>
        <taxon>Actinomycetes</taxon>
        <taxon>Mycobacteriales</taxon>
        <taxon>Nocardiaceae</taxon>
        <taxon>Rhodococcus</taxon>
    </lineage>
</organism>
<evidence type="ECO:0000256" key="7">
    <source>
        <dbReference type="ARBA" id="ARBA00023291"/>
    </source>
</evidence>
<dbReference type="Pfam" id="PF13459">
    <property type="entry name" value="Fer4_15"/>
    <property type="match status" value="1"/>
</dbReference>
<evidence type="ECO:0000256" key="8">
    <source>
        <dbReference type="RuleBase" id="RU368020"/>
    </source>
</evidence>
<dbReference type="AlphaFoldDB" id="X0PWA0"/>
<evidence type="ECO:0000313" key="10">
    <source>
        <dbReference type="Proteomes" id="UP000019491"/>
    </source>
</evidence>
<evidence type="ECO:0000256" key="6">
    <source>
        <dbReference type="ARBA" id="ARBA00023014"/>
    </source>
</evidence>
<evidence type="ECO:0000256" key="4">
    <source>
        <dbReference type="ARBA" id="ARBA00022982"/>
    </source>
</evidence>
<evidence type="ECO:0000256" key="5">
    <source>
        <dbReference type="ARBA" id="ARBA00023004"/>
    </source>
</evidence>
<keyword evidence="3 8" id="KW-0479">Metal-binding</keyword>
<gene>
    <name evidence="9" type="ORF">RW1_043_00590</name>
</gene>
<keyword evidence="5 8" id="KW-0408">Iron</keyword>
<comment type="cofactor">
    <cofactor evidence="1">
        <name>[3Fe-4S] cluster</name>
        <dbReference type="ChEBI" id="CHEBI:21137"/>
    </cofactor>
</comment>
<evidence type="ECO:0000313" key="9">
    <source>
        <dbReference type="EMBL" id="GAF47624.1"/>
    </source>
</evidence>
<evidence type="ECO:0000256" key="2">
    <source>
        <dbReference type="ARBA" id="ARBA00022448"/>
    </source>
</evidence>
<dbReference type="OrthoDB" id="3215519at2"/>
<name>X0PWA0_RHOWR</name>